<dbReference type="EMBL" id="MHRK01000009">
    <property type="protein sequence ID" value="OHA24514.1"/>
    <property type="molecule type" value="Genomic_DNA"/>
</dbReference>
<accession>A0A1G2ML86</accession>
<reference evidence="1 2" key="1">
    <citation type="journal article" date="2016" name="Nat. Commun.">
        <title>Thousands of microbial genomes shed light on interconnected biogeochemical processes in an aquifer system.</title>
        <authorList>
            <person name="Anantharaman K."/>
            <person name="Brown C.T."/>
            <person name="Hug L.A."/>
            <person name="Sharon I."/>
            <person name="Castelle C.J."/>
            <person name="Probst A.J."/>
            <person name="Thomas B.C."/>
            <person name="Singh A."/>
            <person name="Wilkins M.J."/>
            <person name="Karaoz U."/>
            <person name="Brodie E.L."/>
            <person name="Williams K.H."/>
            <person name="Hubbard S.S."/>
            <person name="Banfield J.F."/>
        </authorList>
    </citation>
    <scope>NUCLEOTIDE SEQUENCE [LARGE SCALE GENOMIC DNA]</scope>
</reference>
<sequence length="110" mass="12262">MSLALSIIKHKCPQKIKIATELISTLTLMGYGHRERAEFCAKCVDQDGKFLKTFEETQKRGRLDVEQLVLKAADHAKIARPPQIGNSSIGGKSRGQLASFFPKWLTSIFS</sequence>
<evidence type="ECO:0000313" key="2">
    <source>
        <dbReference type="Proteomes" id="UP000177130"/>
    </source>
</evidence>
<dbReference type="Proteomes" id="UP000177130">
    <property type="component" value="Unassembled WGS sequence"/>
</dbReference>
<proteinExistence type="predicted"/>
<name>A0A1G2ML86_9BACT</name>
<protein>
    <submittedName>
        <fullName evidence="1">Uncharacterized protein</fullName>
    </submittedName>
</protein>
<comment type="caution">
    <text evidence="1">The sequence shown here is derived from an EMBL/GenBank/DDBJ whole genome shotgun (WGS) entry which is preliminary data.</text>
</comment>
<dbReference type="STRING" id="1802306.A3C72_01015"/>
<organism evidence="1 2">
    <name type="scientific">Candidatus Taylorbacteria bacterium RIFCSPHIGHO2_02_FULL_43_32b</name>
    <dbReference type="NCBI Taxonomy" id="1802306"/>
    <lineage>
        <taxon>Bacteria</taxon>
        <taxon>Candidatus Tayloriibacteriota</taxon>
    </lineage>
</organism>
<dbReference type="AlphaFoldDB" id="A0A1G2ML86"/>
<evidence type="ECO:0000313" key="1">
    <source>
        <dbReference type="EMBL" id="OHA24514.1"/>
    </source>
</evidence>
<gene>
    <name evidence="1" type="ORF">A3C72_01015</name>
</gene>